<proteinExistence type="predicted"/>
<keyword evidence="3" id="KW-1185">Reference proteome</keyword>
<dbReference type="OrthoDB" id="118105at2759"/>
<organism evidence="2 3">
    <name type="scientific">Parnassius apollo</name>
    <name type="common">Apollo butterfly</name>
    <name type="synonym">Papilio apollo</name>
    <dbReference type="NCBI Taxonomy" id="110799"/>
    <lineage>
        <taxon>Eukaryota</taxon>
        <taxon>Metazoa</taxon>
        <taxon>Ecdysozoa</taxon>
        <taxon>Arthropoda</taxon>
        <taxon>Hexapoda</taxon>
        <taxon>Insecta</taxon>
        <taxon>Pterygota</taxon>
        <taxon>Neoptera</taxon>
        <taxon>Endopterygota</taxon>
        <taxon>Lepidoptera</taxon>
        <taxon>Glossata</taxon>
        <taxon>Ditrysia</taxon>
        <taxon>Papilionoidea</taxon>
        <taxon>Papilionidae</taxon>
        <taxon>Parnassiinae</taxon>
        <taxon>Parnassini</taxon>
        <taxon>Parnassius</taxon>
        <taxon>Parnassius</taxon>
    </lineage>
</organism>
<dbReference type="AlphaFoldDB" id="A0A8S3X0W1"/>
<evidence type="ECO:0000313" key="3">
    <source>
        <dbReference type="Proteomes" id="UP000691718"/>
    </source>
</evidence>
<accession>A0A8S3X0W1</accession>
<reference evidence="2" key="1">
    <citation type="submission" date="2021-04" db="EMBL/GenBank/DDBJ databases">
        <authorList>
            <person name="Tunstrom K."/>
        </authorList>
    </citation>
    <scope>NUCLEOTIDE SEQUENCE</scope>
</reference>
<protein>
    <submittedName>
        <fullName evidence="2">(apollo) hypothetical protein</fullName>
    </submittedName>
</protein>
<feature type="region of interest" description="Disordered" evidence="1">
    <location>
        <begin position="25"/>
        <end position="92"/>
    </location>
</feature>
<feature type="compositionally biased region" description="Polar residues" evidence="1">
    <location>
        <begin position="80"/>
        <end position="92"/>
    </location>
</feature>
<sequence>MASRSRRIEPRSGIACSDDTVLALLPKDPTYNEPTEIATQERRRYDSSSVVEPPSPALSSGPIIRQATGSDLRRARSSRRPQMSVQPTYRQISSQSQPVDVVELWTGNFEPLEINLYEPTYVPNFDHEWSYEQFFEQTYHPHELRTAATAVSAILTSPAPNTATAIFTSSAPNAASAVLTSTATDAASAVFTRPATDAASATLTSSAPSAIYAVLTSPTTDAASAILTSSAPDAVSDILRCCIYHPHKIRARRCVCRLHETLYRCYVCRSHGIRDGRCVCCMLELRDPDASLTCSTQPETESNLLGRSLRDVPSTFFYSSSSRLLKTMLNIPLSGLLPNGVATPLTKQKHIDVEQLTHKEMGLIRRQVVCG</sequence>
<gene>
    <name evidence="2" type="ORF">PAPOLLO_LOCUS12457</name>
</gene>
<comment type="caution">
    <text evidence="2">The sequence shown here is derived from an EMBL/GenBank/DDBJ whole genome shotgun (WGS) entry which is preliminary data.</text>
</comment>
<dbReference type="Proteomes" id="UP000691718">
    <property type="component" value="Unassembled WGS sequence"/>
</dbReference>
<dbReference type="EMBL" id="CAJQZP010000885">
    <property type="protein sequence ID" value="CAG4993172.1"/>
    <property type="molecule type" value="Genomic_DNA"/>
</dbReference>
<evidence type="ECO:0000256" key="1">
    <source>
        <dbReference type="SAM" id="MobiDB-lite"/>
    </source>
</evidence>
<name>A0A8S3X0W1_PARAO</name>
<evidence type="ECO:0000313" key="2">
    <source>
        <dbReference type="EMBL" id="CAG4993172.1"/>
    </source>
</evidence>